<sequence>MKKISDLTEEEISQEREELLNGLDPSLIKSLLARTEKRIKEEACCDGHDHGHDHAEGYGGWIGGGKDGSSVSHLDSNDVDRALGVSKISLADDIKEEASTEGDKSKTNKKDKTDEDGWEDVEDINDLIPNMPKGEEDQIAHDDYQLLSEKEEAEEDGAPLKVHFPKPKSNNNDDLDLNDPEFFNKLHEKYYPDLPKETNKLSWMTEPMPTNYTSTYESISDMRFDFKGNLIELDDSGDKQSEIPTYMGLHHHSDNPHLAGYSLPELSRLSSDKKEDQEFNNNLKSLVTDFEDLIWNLIGELRILESIQEAADESKTKNLSVRNYAIEALWLWKQAGGKQPSKTISEEEIIAREVQN</sequence>
<dbReference type="PANTHER" id="PTHR21483:SF18">
    <property type="entry name" value="RNA POLYMERASE II-ASSOCIATED PROTEIN 1"/>
    <property type="match status" value="1"/>
</dbReference>
<feature type="region of interest" description="Disordered" evidence="2">
    <location>
        <begin position="150"/>
        <end position="175"/>
    </location>
</feature>
<dbReference type="GO" id="GO:0006366">
    <property type="term" value="P:transcription by RNA polymerase II"/>
    <property type="evidence" value="ECO:0007669"/>
    <property type="project" value="InterPro"/>
</dbReference>
<dbReference type="InterPro" id="IPR039913">
    <property type="entry name" value="RPAP1/Rba50"/>
</dbReference>
<dbReference type="InterPro" id="IPR013930">
    <property type="entry name" value="RPAP1_N"/>
</dbReference>
<reference evidence="5 6" key="1">
    <citation type="submission" date="2022-09" db="EMBL/GenBank/DDBJ databases">
        <authorList>
            <person name="Palmer J.M."/>
        </authorList>
    </citation>
    <scope>NUCLEOTIDE SEQUENCE [LARGE SCALE GENOMIC DNA]</scope>
    <source>
        <strain evidence="5 6">DSM 7382</strain>
    </source>
</reference>
<dbReference type="InterPro" id="IPR013929">
    <property type="entry name" value="RPAP1_C"/>
</dbReference>
<evidence type="ECO:0000313" key="5">
    <source>
        <dbReference type="EMBL" id="KAK7684724.1"/>
    </source>
</evidence>
<organism evidence="5 6">
    <name type="scientific">Cerrena zonata</name>
    <dbReference type="NCBI Taxonomy" id="2478898"/>
    <lineage>
        <taxon>Eukaryota</taxon>
        <taxon>Fungi</taxon>
        <taxon>Dikarya</taxon>
        <taxon>Basidiomycota</taxon>
        <taxon>Agaricomycotina</taxon>
        <taxon>Agaricomycetes</taxon>
        <taxon>Polyporales</taxon>
        <taxon>Cerrenaceae</taxon>
        <taxon>Cerrena</taxon>
    </lineage>
</organism>
<comment type="similarity">
    <text evidence="1">Belongs to the RPAP1 family.</text>
</comment>
<evidence type="ECO:0000256" key="2">
    <source>
        <dbReference type="SAM" id="MobiDB-lite"/>
    </source>
</evidence>
<dbReference type="EMBL" id="JASBNA010000023">
    <property type="protein sequence ID" value="KAK7684724.1"/>
    <property type="molecule type" value="Genomic_DNA"/>
</dbReference>
<dbReference type="PANTHER" id="PTHR21483">
    <property type="entry name" value="RNA POLYMERASE II-ASSOCIATED PROTEIN 1"/>
    <property type="match status" value="1"/>
</dbReference>
<dbReference type="AlphaFoldDB" id="A0AAW0G039"/>
<proteinExistence type="inferred from homology"/>
<keyword evidence="6" id="KW-1185">Reference proteome</keyword>
<evidence type="ECO:0000259" key="3">
    <source>
        <dbReference type="Pfam" id="PF08620"/>
    </source>
</evidence>
<evidence type="ECO:0000259" key="4">
    <source>
        <dbReference type="Pfam" id="PF08621"/>
    </source>
</evidence>
<protein>
    <submittedName>
        <fullName evidence="5">Uncharacterized protein</fullName>
    </submittedName>
</protein>
<name>A0AAW0G039_9APHY</name>
<feature type="compositionally biased region" description="Basic and acidic residues" evidence="2">
    <location>
        <begin position="94"/>
        <end position="115"/>
    </location>
</feature>
<dbReference type="Pfam" id="PF08620">
    <property type="entry name" value="RPAP1_C"/>
    <property type="match status" value="1"/>
</dbReference>
<evidence type="ECO:0000256" key="1">
    <source>
        <dbReference type="ARBA" id="ARBA00009953"/>
    </source>
</evidence>
<comment type="caution">
    <text evidence="5">The sequence shown here is derived from an EMBL/GenBank/DDBJ whole genome shotgun (WGS) entry which is preliminary data.</text>
</comment>
<dbReference type="Proteomes" id="UP001385951">
    <property type="component" value="Unassembled WGS sequence"/>
</dbReference>
<feature type="domain" description="RPAP1 N-terminal" evidence="4">
    <location>
        <begin position="2"/>
        <end position="38"/>
    </location>
</feature>
<accession>A0AAW0G039</accession>
<gene>
    <name evidence="5" type="ORF">QCA50_011965</name>
</gene>
<dbReference type="Pfam" id="PF08621">
    <property type="entry name" value="RPAP1_N"/>
    <property type="match status" value="1"/>
</dbReference>
<feature type="region of interest" description="Disordered" evidence="2">
    <location>
        <begin position="94"/>
        <end position="122"/>
    </location>
</feature>
<feature type="domain" description="RPAP1 C-terminal" evidence="3">
    <location>
        <begin position="221"/>
        <end position="271"/>
    </location>
</feature>
<evidence type="ECO:0000313" key="6">
    <source>
        <dbReference type="Proteomes" id="UP001385951"/>
    </source>
</evidence>